<dbReference type="CDD" id="cd12797">
    <property type="entry name" value="M23_peptidase"/>
    <property type="match status" value="1"/>
</dbReference>
<dbReference type="EMBL" id="JBELQA010000010">
    <property type="protein sequence ID" value="MFL9832210.1"/>
    <property type="molecule type" value="Genomic_DNA"/>
</dbReference>
<evidence type="ECO:0000313" key="3">
    <source>
        <dbReference type="Proteomes" id="UP001629260"/>
    </source>
</evidence>
<dbReference type="PANTHER" id="PTHR21666">
    <property type="entry name" value="PEPTIDASE-RELATED"/>
    <property type="match status" value="1"/>
</dbReference>
<reference evidence="2 3" key="1">
    <citation type="submission" date="2024-06" db="EMBL/GenBank/DDBJ databases">
        <authorList>
            <person name="Kaempfer P."/>
            <person name="Viver T."/>
        </authorList>
    </citation>
    <scope>NUCLEOTIDE SEQUENCE [LARGE SCALE GENOMIC DNA]</scope>
    <source>
        <strain evidence="2 3">ST-87</strain>
    </source>
</reference>
<protein>
    <submittedName>
        <fullName evidence="2">M23 family metallopeptidase</fullName>
        <ecNumber evidence="2">3.4.-.-</ecNumber>
    </submittedName>
</protein>
<comment type="caution">
    <text evidence="2">The sequence shown here is derived from an EMBL/GenBank/DDBJ whole genome shotgun (WGS) entry which is preliminary data.</text>
</comment>
<feature type="domain" description="M23ase beta-sheet core" evidence="1">
    <location>
        <begin position="90"/>
        <end position="186"/>
    </location>
</feature>
<name>A0ABW8XX43_9FLAO</name>
<dbReference type="Pfam" id="PF01551">
    <property type="entry name" value="Peptidase_M23"/>
    <property type="match status" value="1"/>
</dbReference>
<organism evidence="2 3">
    <name type="scientific">Flavobacterium plantiphilum</name>
    <dbReference type="NCBI Taxonomy" id="3163297"/>
    <lineage>
        <taxon>Bacteria</taxon>
        <taxon>Pseudomonadati</taxon>
        <taxon>Bacteroidota</taxon>
        <taxon>Flavobacteriia</taxon>
        <taxon>Flavobacteriales</taxon>
        <taxon>Flavobacteriaceae</taxon>
        <taxon>Flavobacterium</taxon>
    </lineage>
</organism>
<dbReference type="Gene3D" id="2.70.70.10">
    <property type="entry name" value="Glucose Permease (Domain IIA)"/>
    <property type="match status" value="1"/>
</dbReference>
<gene>
    <name evidence="2" type="ORF">ABS764_15265</name>
</gene>
<sequence length="222" mass="25627">MHFELNNLEIQGENDQLYIIDPLQERQLLTNLSVKNKRMAYKFNYTYRTNLGNHNLDEYDSEFIYDLPFSSAKTFKINQGYNGNRSHQNQNALDFNMPEGTEIKAVREGIVVKVTDTNSINCGEEDCKKYNNEIIIYHPDGTFAEYTHIKKDGSIVNIGSNVKKGDIIGYSGNVGWSTGPHLHLVIFLQKLENRKTLKTKFKTGDGECSEYLEEKCIYNRNY</sequence>
<evidence type="ECO:0000259" key="1">
    <source>
        <dbReference type="Pfam" id="PF01551"/>
    </source>
</evidence>
<dbReference type="InterPro" id="IPR016047">
    <property type="entry name" value="M23ase_b-sheet_dom"/>
</dbReference>
<dbReference type="PANTHER" id="PTHR21666:SF270">
    <property type="entry name" value="MUREIN HYDROLASE ACTIVATOR ENVC"/>
    <property type="match status" value="1"/>
</dbReference>
<evidence type="ECO:0000313" key="2">
    <source>
        <dbReference type="EMBL" id="MFL9832210.1"/>
    </source>
</evidence>
<dbReference type="InterPro" id="IPR050570">
    <property type="entry name" value="Cell_wall_metabolism_enzyme"/>
</dbReference>
<dbReference type="EC" id="3.4.-.-" evidence="2"/>
<dbReference type="GO" id="GO:0016787">
    <property type="term" value="F:hydrolase activity"/>
    <property type="evidence" value="ECO:0007669"/>
    <property type="project" value="UniProtKB-KW"/>
</dbReference>
<accession>A0ABW8XX43</accession>
<dbReference type="SUPFAM" id="SSF51261">
    <property type="entry name" value="Duplicated hybrid motif"/>
    <property type="match status" value="1"/>
</dbReference>
<proteinExistence type="predicted"/>
<dbReference type="Proteomes" id="UP001629260">
    <property type="component" value="Unassembled WGS sequence"/>
</dbReference>
<dbReference type="RefSeq" id="WP_408082658.1">
    <property type="nucleotide sequence ID" value="NZ_JBELQA010000010.1"/>
</dbReference>
<keyword evidence="2" id="KW-0378">Hydrolase</keyword>
<dbReference type="InterPro" id="IPR011055">
    <property type="entry name" value="Dup_hybrid_motif"/>
</dbReference>
<keyword evidence="3" id="KW-1185">Reference proteome</keyword>